<reference evidence="3 4" key="1">
    <citation type="submission" date="2024-02" db="EMBL/GenBank/DDBJ databases">
        <authorList>
            <person name="Daric V."/>
            <person name="Darras S."/>
        </authorList>
    </citation>
    <scope>NUCLEOTIDE SEQUENCE [LARGE SCALE GENOMIC DNA]</scope>
</reference>
<dbReference type="EMBL" id="CAWYQH010000130">
    <property type="protein sequence ID" value="CAK8692690.1"/>
    <property type="molecule type" value="Genomic_DNA"/>
</dbReference>
<evidence type="ECO:0000313" key="4">
    <source>
        <dbReference type="Proteomes" id="UP001642483"/>
    </source>
</evidence>
<sequence>MKTLQIAILLGILFIYKCSSLKCYKCTASVGIDNCIGGMPKNCTGLNAMCSVTIYNMPGRNSIVYGCSDGSIAPGCSFGIFGRESCTAYCFSDGCNLPFVAAFEKEKSYNEVVPEF</sequence>
<organism evidence="3 4">
    <name type="scientific">Clavelina lepadiformis</name>
    <name type="common">Light-bulb sea squirt</name>
    <name type="synonym">Ascidia lepadiformis</name>
    <dbReference type="NCBI Taxonomy" id="159417"/>
    <lineage>
        <taxon>Eukaryota</taxon>
        <taxon>Metazoa</taxon>
        <taxon>Chordata</taxon>
        <taxon>Tunicata</taxon>
        <taxon>Ascidiacea</taxon>
        <taxon>Aplousobranchia</taxon>
        <taxon>Clavelinidae</taxon>
        <taxon>Clavelina</taxon>
    </lineage>
</organism>
<dbReference type="InterPro" id="IPR045860">
    <property type="entry name" value="Snake_toxin-like_sf"/>
</dbReference>
<name>A0ABP0GLR2_CLALP</name>
<comment type="caution">
    <text evidence="3">The sequence shown here is derived from an EMBL/GenBank/DDBJ whole genome shotgun (WGS) entry which is preliminary data.</text>
</comment>
<dbReference type="Pfam" id="PF00087">
    <property type="entry name" value="Toxin_TOLIP"/>
    <property type="match status" value="1"/>
</dbReference>
<dbReference type="SUPFAM" id="SSF57302">
    <property type="entry name" value="Snake toxin-like"/>
    <property type="match status" value="1"/>
</dbReference>
<feature type="domain" description="Snake toxin/toxin-like" evidence="2">
    <location>
        <begin position="21"/>
        <end position="96"/>
    </location>
</feature>
<feature type="signal peptide" evidence="1">
    <location>
        <begin position="1"/>
        <end position="20"/>
    </location>
</feature>
<feature type="chain" id="PRO_5046295261" description="Snake toxin/toxin-like domain-containing protein" evidence="1">
    <location>
        <begin position="21"/>
        <end position="116"/>
    </location>
</feature>
<keyword evidence="4" id="KW-1185">Reference proteome</keyword>
<dbReference type="Proteomes" id="UP001642483">
    <property type="component" value="Unassembled WGS sequence"/>
</dbReference>
<evidence type="ECO:0000259" key="2">
    <source>
        <dbReference type="Pfam" id="PF00087"/>
    </source>
</evidence>
<accession>A0ABP0GLR2</accession>
<proteinExistence type="predicted"/>
<dbReference type="InterPro" id="IPR035076">
    <property type="entry name" value="Toxin/TOLIP"/>
</dbReference>
<evidence type="ECO:0000313" key="3">
    <source>
        <dbReference type="EMBL" id="CAK8692690.1"/>
    </source>
</evidence>
<keyword evidence="1" id="KW-0732">Signal</keyword>
<gene>
    <name evidence="3" type="ORF">CVLEPA_LOCUS25940</name>
</gene>
<protein>
    <recommendedName>
        <fullName evidence="2">Snake toxin/toxin-like domain-containing protein</fullName>
    </recommendedName>
</protein>
<evidence type="ECO:0000256" key="1">
    <source>
        <dbReference type="SAM" id="SignalP"/>
    </source>
</evidence>